<dbReference type="SUPFAM" id="SSF52129">
    <property type="entry name" value="Caspase-like"/>
    <property type="match status" value="1"/>
</dbReference>
<dbReference type="Proteomes" id="UP000295783">
    <property type="component" value="Unassembled WGS sequence"/>
</dbReference>
<dbReference type="RefSeq" id="WP_208109704.1">
    <property type="nucleotide sequence ID" value="NZ_SNYW01000005.1"/>
</dbReference>
<dbReference type="Gene3D" id="3.40.50.1460">
    <property type="match status" value="1"/>
</dbReference>
<sequence length="74" mass="7650">MWQNRQTTRRSGGGPSAAGYALALFVAAVGLLVQAGVVRAESARVALVMGNGAYDSSIGRLKNPVNDAELMADT</sequence>
<proteinExistence type="predicted"/>
<dbReference type="AlphaFoldDB" id="A0A4R6WX26"/>
<evidence type="ECO:0000313" key="2">
    <source>
        <dbReference type="Proteomes" id="UP000295783"/>
    </source>
</evidence>
<comment type="caution">
    <text evidence="1">The sequence shown here is derived from an EMBL/GenBank/DDBJ whole genome shotgun (WGS) entry which is preliminary data.</text>
</comment>
<feature type="non-terminal residue" evidence="1">
    <location>
        <position position="74"/>
    </location>
</feature>
<dbReference type="InterPro" id="IPR029030">
    <property type="entry name" value="Caspase-like_dom_sf"/>
</dbReference>
<organism evidence="1 2">
    <name type="scientific">Dongia mobilis</name>
    <dbReference type="NCBI Taxonomy" id="578943"/>
    <lineage>
        <taxon>Bacteria</taxon>
        <taxon>Pseudomonadati</taxon>
        <taxon>Pseudomonadota</taxon>
        <taxon>Alphaproteobacteria</taxon>
        <taxon>Rhodospirillales</taxon>
        <taxon>Dongiaceae</taxon>
        <taxon>Dongia</taxon>
    </lineage>
</organism>
<dbReference type="EMBL" id="SNYW01000005">
    <property type="protein sequence ID" value="TDQ85258.1"/>
    <property type="molecule type" value="Genomic_DNA"/>
</dbReference>
<keyword evidence="2" id="KW-1185">Reference proteome</keyword>
<evidence type="ECO:0000313" key="1">
    <source>
        <dbReference type="EMBL" id="TDQ85258.1"/>
    </source>
</evidence>
<reference evidence="1 2" key="1">
    <citation type="submission" date="2019-03" db="EMBL/GenBank/DDBJ databases">
        <title>Genomic Encyclopedia of Type Strains, Phase III (KMG-III): the genomes of soil and plant-associated and newly described type strains.</title>
        <authorList>
            <person name="Whitman W."/>
        </authorList>
    </citation>
    <scope>NUCLEOTIDE SEQUENCE [LARGE SCALE GENOMIC DNA]</scope>
    <source>
        <strain evidence="1 2">CGMCC 1.7660</strain>
    </source>
</reference>
<protein>
    <submittedName>
        <fullName evidence="1">Uncharacterized protein</fullName>
    </submittedName>
</protein>
<accession>A0A4R6WX26</accession>
<gene>
    <name evidence="1" type="ORF">A8950_0315</name>
</gene>
<name>A0A4R6WX26_9PROT</name>